<protein>
    <submittedName>
        <fullName evidence="7">Uncharacterized protein</fullName>
    </submittedName>
</protein>
<dbReference type="Pfam" id="PF08591">
    <property type="entry name" value="RNR_inhib"/>
    <property type="match status" value="1"/>
</dbReference>
<comment type="subcellular location">
    <subcellularLocation>
        <location evidence="2">Cytoplasm</location>
    </subcellularLocation>
    <subcellularLocation>
        <location evidence="1">Nucleus</location>
    </subcellularLocation>
</comment>
<dbReference type="PANTHER" id="PTHR28081:SF1">
    <property type="entry name" value="DAMAGE-REGULATED IMPORT FACILITATOR 1"/>
    <property type="match status" value="1"/>
</dbReference>
<dbReference type="GO" id="GO:0005737">
    <property type="term" value="C:cytoplasm"/>
    <property type="evidence" value="ECO:0007669"/>
    <property type="project" value="UniProtKB-SubCell"/>
</dbReference>
<dbReference type="Proteomes" id="UP000053317">
    <property type="component" value="Unassembled WGS sequence"/>
</dbReference>
<dbReference type="EMBL" id="LCWF01000115">
    <property type="protein sequence ID" value="KKY18858.1"/>
    <property type="molecule type" value="Genomic_DNA"/>
</dbReference>
<dbReference type="AlphaFoldDB" id="A0A0G2G526"/>
<organism evidence="7 8">
    <name type="scientific">Phaeomoniella chlamydospora</name>
    <name type="common">Phaeoacremonium chlamydosporum</name>
    <dbReference type="NCBI Taxonomy" id="158046"/>
    <lineage>
        <taxon>Eukaryota</taxon>
        <taxon>Fungi</taxon>
        <taxon>Dikarya</taxon>
        <taxon>Ascomycota</taxon>
        <taxon>Pezizomycotina</taxon>
        <taxon>Eurotiomycetes</taxon>
        <taxon>Chaetothyriomycetidae</taxon>
        <taxon>Phaeomoniellales</taxon>
        <taxon>Phaeomoniellaceae</taxon>
        <taxon>Phaeomoniella</taxon>
    </lineage>
</organism>
<sequence length="320" mass="35102">MALPFAEVPMSFPATEQGNASFAQLSKRRRFQVPITRYFNPADPSAFAPEHTLSPPLPETVQSSLLTVGMRIRKSVPEGYKTILHKQLISQPCTLSSNSSPSTSYTELAPFCGLHKVGGLAVQPTPNPGGAYLSAYSSITLSAAEQEDPFSSPSSQESAATVASDSSVPSSRPNKRILDDIEDDEAYGDDDNAPLPSVPMADNSFMEHKTHHRRGSSYPFSHTRMPDLNTLMSSPPSSNIGLESSLGNHHLTSRAIAQPRSRRAAAAAAANMKTRKPSWEMVGQENSREWQQQTRMALDFENDFEDAEFLRRREDVEMGM</sequence>
<dbReference type="GO" id="GO:1990846">
    <property type="term" value="F:ribonucleoside-diphosphate reductase inhibitor activity"/>
    <property type="evidence" value="ECO:0007669"/>
    <property type="project" value="TreeGrafter"/>
</dbReference>
<evidence type="ECO:0000313" key="7">
    <source>
        <dbReference type="EMBL" id="KKY18858.1"/>
    </source>
</evidence>
<reference evidence="7 8" key="2">
    <citation type="submission" date="2015-05" db="EMBL/GenBank/DDBJ databases">
        <authorList>
            <person name="Morales-Cruz A."/>
            <person name="Amrine K.C."/>
            <person name="Cantu D."/>
        </authorList>
    </citation>
    <scope>NUCLEOTIDE SEQUENCE [LARGE SCALE GENOMIC DNA]</scope>
    <source>
        <strain evidence="7">UCRPC4</strain>
    </source>
</reference>
<keyword evidence="5" id="KW-0539">Nucleus</keyword>
<gene>
    <name evidence="7" type="ORF">UCRPC4_g04755</name>
</gene>
<keyword evidence="4" id="KW-0963">Cytoplasm</keyword>
<comment type="caution">
    <text evidence="7">The sequence shown here is derived from an EMBL/GenBank/DDBJ whole genome shotgun (WGS) entry which is preliminary data.</text>
</comment>
<reference evidence="7 8" key="1">
    <citation type="submission" date="2015-05" db="EMBL/GenBank/DDBJ databases">
        <title>Distinctive expansion of gene families associated with plant cell wall degradation and secondary metabolism in the genomes of grapevine trunk pathogens.</title>
        <authorList>
            <person name="Lawrence D.P."/>
            <person name="Travadon R."/>
            <person name="Rolshausen P.E."/>
            <person name="Baumgartner K."/>
        </authorList>
    </citation>
    <scope>NUCLEOTIDE SEQUENCE [LARGE SCALE GENOMIC DNA]</scope>
    <source>
        <strain evidence="7">UCRPC4</strain>
    </source>
</reference>
<dbReference type="GO" id="GO:0008104">
    <property type="term" value="P:intracellular protein localization"/>
    <property type="evidence" value="ECO:0007669"/>
    <property type="project" value="TreeGrafter"/>
</dbReference>
<name>A0A0G2G526_PHACM</name>
<dbReference type="InterPro" id="IPR013900">
    <property type="entry name" value="RNR_inhibitor"/>
</dbReference>
<feature type="compositionally biased region" description="Polar residues" evidence="6">
    <location>
        <begin position="146"/>
        <end position="172"/>
    </location>
</feature>
<accession>A0A0G2G526</accession>
<comment type="similarity">
    <text evidence="3">Belongs to the DIF1/spd1 family.</text>
</comment>
<evidence type="ECO:0000256" key="3">
    <source>
        <dbReference type="ARBA" id="ARBA00005459"/>
    </source>
</evidence>
<evidence type="ECO:0000313" key="8">
    <source>
        <dbReference type="Proteomes" id="UP000053317"/>
    </source>
</evidence>
<evidence type="ECO:0000256" key="5">
    <source>
        <dbReference type="ARBA" id="ARBA00023242"/>
    </source>
</evidence>
<dbReference type="OrthoDB" id="4072855at2759"/>
<feature type="compositionally biased region" description="Acidic residues" evidence="6">
    <location>
        <begin position="180"/>
        <end position="192"/>
    </location>
</feature>
<feature type="region of interest" description="Disordered" evidence="6">
    <location>
        <begin position="146"/>
        <end position="202"/>
    </location>
</feature>
<evidence type="ECO:0000256" key="1">
    <source>
        <dbReference type="ARBA" id="ARBA00004123"/>
    </source>
</evidence>
<evidence type="ECO:0000256" key="6">
    <source>
        <dbReference type="SAM" id="MobiDB-lite"/>
    </source>
</evidence>
<evidence type="ECO:0000256" key="4">
    <source>
        <dbReference type="ARBA" id="ARBA00022490"/>
    </source>
</evidence>
<evidence type="ECO:0000256" key="2">
    <source>
        <dbReference type="ARBA" id="ARBA00004496"/>
    </source>
</evidence>
<dbReference type="PANTHER" id="PTHR28081">
    <property type="entry name" value="DAMAGE-REGULATED IMPORT FACILITATOR 1-RELATED"/>
    <property type="match status" value="1"/>
</dbReference>
<keyword evidence="8" id="KW-1185">Reference proteome</keyword>
<proteinExistence type="inferred from homology"/>
<dbReference type="GO" id="GO:0005634">
    <property type="term" value="C:nucleus"/>
    <property type="evidence" value="ECO:0007669"/>
    <property type="project" value="UniProtKB-SubCell"/>
</dbReference>